<reference evidence="1" key="1">
    <citation type="journal article" date="2015" name="Nature">
        <title>Complex archaea that bridge the gap between prokaryotes and eukaryotes.</title>
        <authorList>
            <person name="Spang A."/>
            <person name="Saw J.H."/>
            <person name="Jorgensen S.L."/>
            <person name="Zaremba-Niedzwiedzka K."/>
            <person name="Martijn J."/>
            <person name="Lind A.E."/>
            <person name="van Eijk R."/>
            <person name="Schleper C."/>
            <person name="Guy L."/>
            <person name="Ettema T.J."/>
        </authorList>
    </citation>
    <scope>NUCLEOTIDE SEQUENCE</scope>
</reference>
<dbReference type="EMBL" id="LAZR01017856">
    <property type="protein sequence ID" value="KKL98683.1"/>
    <property type="molecule type" value="Genomic_DNA"/>
</dbReference>
<gene>
    <name evidence="1" type="ORF">LCGC14_1821980</name>
</gene>
<proteinExistence type="predicted"/>
<evidence type="ECO:0000313" key="1">
    <source>
        <dbReference type="EMBL" id="KKL98683.1"/>
    </source>
</evidence>
<protein>
    <submittedName>
        <fullName evidence="1">Uncharacterized protein</fullName>
    </submittedName>
</protein>
<sequence>MNIKKERKKADDLYQKFLSFFEVGEFQDGFRVAADSMLLYTNIYRYSQKEDYFEIILKYLENFIIKCVTSVLFRTETFSNRDRFLKSF</sequence>
<accession>A0A0F9GIQ3</accession>
<name>A0A0F9GIQ3_9ZZZZ</name>
<organism evidence="1">
    <name type="scientific">marine sediment metagenome</name>
    <dbReference type="NCBI Taxonomy" id="412755"/>
    <lineage>
        <taxon>unclassified sequences</taxon>
        <taxon>metagenomes</taxon>
        <taxon>ecological metagenomes</taxon>
    </lineage>
</organism>
<dbReference type="AlphaFoldDB" id="A0A0F9GIQ3"/>
<comment type="caution">
    <text evidence="1">The sequence shown here is derived from an EMBL/GenBank/DDBJ whole genome shotgun (WGS) entry which is preliminary data.</text>
</comment>